<evidence type="ECO:0000256" key="4">
    <source>
        <dbReference type="ARBA" id="ARBA00022516"/>
    </source>
</evidence>
<dbReference type="GO" id="GO:0042171">
    <property type="term" value="F:lysophosphatidic acid acyltransferase activity"/>
    <property type="evidence" value="ECO:0000318"/>
    <property type="project" value="GO_Central"/>
</dbReference>
<dbReference type="GO" id="GO:0016020">
    <property type="term" value="C:membrane"/>
    <property type="evidence" value="ECO:0007669"/>
    <property type="project" value="UniProtKB-SubCell"/>
</dbReference>
<dbReference type="PROSITE" id="PS50222">
    <property type="entry name" value="EF_HAND_2"/>
    <property type="match status" value="1"/>
</dbReference>
<evidence type="ECO:0000256" key="7">
    <source>
        <dbReference type="ARBA" id="ARBA00022837"/>
    </source>
</evidence>
<dbReference type="GO" id="GO:0008654">
    <property type="term" value="P:phospholipid biosynthetic process"/>
    <property type="evidence" value="ECO:0007669"/>
    <property type="project" value="UniProtKB-KW"/>
</dbReference>
<comment type="pathway">
    <text evidence="14">Phospholipid metabolism.</text>
</comment>
<dbReference type="PROSITE" id="PS00018">
    <property type="entry name" value="EF_HAND_1"/>
    <property type="match status" value="1"/>
</dbReference>
<dbReference type="PANTHER" id="PTHR23063">
    <property type="entry name" value="PHOSPHOLIPID ACYLTRANSFERASE"/>
    <property type="match status" value="1"/>
</dbReference>
<comment type="pathway">
    <text evidence="2">Lipid metabolism; phospholipid metabolism.</text>
</comment>
<dbReference type="GO" id="GO:0005783">
    <property type="term" value="C:endoplasmic reticulum"/>
    <property type="evidence" value="ECO:0000318"/>
    <property type="project" value="GO_Central"/>
</dbReference>
<dbReference type="InterPro" id="IPR011992">
    <property type="entry name" value="EF-hand-dom_pair"/>
</dbReference>
<evidence type="ECO:0000256" key="8">
    <source>
        <dbReference type="ARBA" id="ARBA00022989"/>
    </source>
</evidence>
<dbReference type="Gene3D" id="1.10.238.10">
    <property type="entry name" value="EF-hand"/>
    <property type="match status" value="1"/>
</dbReference>
<dbReference type="SMART" id="SM00563">
    <property type="entry name" value="PlsC"/>
    <property type="match status" value="1"/>
</dbReference>
<dbReference type="GO" id="GO:0005509">
    <property type="term" value="F:calcium ion binding"/>
    <property type="evidence" value="ECO:0007669"/>
    <property type="project" value="InterPro"/>
</dbReference>
<keyword evidence="19" id="KW-1185">Reference proteome</keyword>
<dbReference type="InterPro" id="IPR002048">
    <property type="entry name" value="EF_hand_dom"/>
</dbReference>
<comment type="subcellular location">
    <subcellularLocation>
        <location evidence="1">Membrane</location>
    </subcellularLocation>
</comment>
<dbReference type="InParanoid" id="A0A7M7N4P2"/>
<comment type="similarity">
    <text evidence="3">Belongs to the 1-acyl-sn-glycerol-3-phosphate acyltransferase family.</text>
</comment>
<feature type="region of interest" description="Disordered" evidence="15">
    <location>
        <begin position="486"/>
        <end position="535"/>
    </location>
</feature>
<keyword evidence="7" id="KW-0106">Calcium</keyword>
<dbReference type="CTD" id="54947"/>
<evidence type="ECO:0000313" key="19">
    <source>
        <dbReference type="Proteomes" id="UP000007110"/>
    </source>
</evidence>
<organism evidence="18 19">
    <name type="scientific">Strongylocentrotus purpuratus</name>
    <name type="common">Purple sea urchin</name>
    <dbReference type="NCBI Taxonomy" id="7668"/>
    <lineage>
        <taxon>Eukaryota</taxon>
        <taxon>Metazoa</taxon>
        <taxon>Echinodermata</taxon>
        <taxon>Eleutherozoa</taxon>
        <taxon>Echinozoa</taxon>
        <taxon>Echinoidea</taxon>
        <taxon>Euechinoidea</taxon>
        <taxon>Echinacea</taxon>
        <taxon>Camarodonta</taxon>
        <taxon>Echinidea</taxon>
        <taxon>Strongylocentrotidae</taxon>
        <taxon>Strongylocentrotus</taxon>
    </lineage>
</organism>
<reference evidence="19" key="1">
    <citation type="submission" date="2015-02" db="EMBL/GenBank/DDBJ databases">
        <title>Genome sequencing for Strongylocentrotus purpuratus.</title>
        <authorList>
            <person name="Murali S."/>
            <person name="Liu Y."/>
            <person name="Vee V."/>
            <person name="English A."/>
            <person name="Wang M."/>
            <person name="Skinner E."/>
            <person name="Han Y."/>
            <person name="Muzny D.M."/>
            <person name="Worley K.C."/>
            <person name="Gibbs R.A."/>
        </authorList>
    </citation>
    <scope>NUCLEOTIDE SEQUENCE</scope>
</reference>
<dbReference type="SUPFAM" id="SSF69593">
    <property type="entry name" value="Glycerol-3-phosphate (1)-acyltransferase"/>
    <property type="match status" value="1"/>
</dbReference>
<evidence type="ECO:0000256" key="5">
    <source>
        <dbReference type="ARBA" id="ARBA00022679"/>
    </source>
</evidence>
<evidence type="ECO:0000259" key="17">
    <source>
        <dbReference type="PROSITE" id="PS50222"/>
    </source>
</evidence>
<dbReference type="CDD" id="cd07991">
    <property type="entry name" value="LPLAT_LPCAT1-like"/>
    <property type="match status" value="1"/>
</dbReference>
<evidence type="ECO:0000313" key="18">
    <source>
        <dbReference type="EnsemblMetazoa" id="XP_030831214"/>
    </source>
</evidence>
<keyword evidence="6 16" id="KW-0812">Transmembrane</keyword>
<dbReference type="InterPro" id="IPR045252">
    <property type="entry name" value="LPCAT1-like"/>
</dbReference>
<dbReference type="UniPathway" id="UPA00085"/>
<dbReference type="OMA" id="MELEFMP"/>
<dbReference type="FunCoup" id="A0A7M7N4P2">
    <property type="interactions" value="637"/>
</dbReference>
<evidence type="ECO:0000256" key="15">
    <source>
        <dbReference type="SAM" id="MobiDB-lite"/>
    </source>
</evidence>
<dbReference type="SUPFAM" id="SSF47473">
    <property type="entry name" value="EF-hand"/>
    <property type="match status" value="1"/>
</dbReference>
<keyword evidence="12" id="KW-1208">Phospholipid metabolism</keyword>
<dbReference type="Proteomes" id="UP000007110">
    <property type="component" value="Unassembled WGS sequence"/>
</dbReference>
<evidence type="ECO:0000256" key="13">
    <source>
        <dbReference type="ARBA" id="ARBA00023315"/>
    </source>
</evidence>
<name>A0A7M7N4P2_STRPU</name>
<evidence type="ECO:0000256" key="1">
    <source>
        <dbReference type="ARBA" id="ARBA00004370"/>
    </source>
</evidence>
<evidence type="ECO:0000256" key="2">
    <source>
        <dbReference type="ARBA" id="ARBA00005074"/>
    </source>
</evidence>
<protein>
    <recommendedName>
        <fullName evidence="17">EF-hand domain-containing protein</fullName>
    </recommendedName>
</protein>
<feature type="compositionally biased region" description="Polar residues" evidence="15">
    <location>
        <begin position="498"/>
        <end position="513"/>
    </location>
</feature>
<dbReference type="EnsemblMetazoa" id="XM_030975354">
    <property type="protein sequence ID" value="XP_030831214"/>
    <property type="gene ID" value="LOC579107"/>
</dbReference>
<keyword evidence="4" id="KW-0444">Lipid biosynthesis</keyword>
<keyword evidence="10 16" id="KW-0472">Membrane</keyword>
<evidence type="ECO:0000256" key="16">
    <source>
        <dbReference type="SAM" id="Phobius"/>
    </source>
</evidence>
<dbReference type="AlphaFoldDB" id="A0A7M7N4P2"/>
<feature type="transmembrane region" description="Helical" evidence="16">
    <location>
        <begin position="49"/>
        <end position="70"/>
    </location>
</feature>
<feature type="domain" description="EF-hand" evidence="17">
    <location>
        <begin position="369"/>
        <end position="404"/>
    </location>
</feature>
<keyword evidence="11" id="KW-0594">Phospholipid biosynthesis</keyword>
<evidence type="ECO:0000256" key="11">
    <source>
        <dbReference type="ARBA" id="ARBA00023209"/>
    </source>
</evidence>
<proteinExistence type="inferred from homology"/>
<dbReference type="InterPro" id="IPR002123">
    <property type="entry name" value="Plipid/glycerol_acylTrfase"/>
</dbReference>
<reference evidence="18" key="2">
    <citation type="submission" date="2021-01" db="UniProtKB">
        <authorList>
            <consortium name="EnsemblMetazoa"/>
        </authorList>
    </citation>
    <scope>IDENTIFICATION</scope>
</reference>
<dbReference type="Pfam" id="PF01553">
    <property type="entry name" value="Acyltransferase"/>
    <property type="match status" value="1"/>
</dbReference>
<dbReference type="RefSeq" id="XP_030831214.1">
    <property type="nucleotide sequence ID" value="XM_030975354.1"/>
</dbReference>
<dbReference type="GeneID" id="579107"/>
<dbReference type="OrthoDB" id="272512at2759"/>
<evidence type="ECO:0000256" key="14">
    <source>
        <dbReference type="ARBA" id="ARBA00025707"/>
    </source>
</evidence>
<dbReference type="InterPro" id="IPR018247">
    <property type="entry name" value="EF_Hand_1_Ca_BS"/>
</dbReference>
<dbReference type="SMART" id="SM00054">
    <property type="entry name" value="EFh"/>
    <property type="match status" value="1"/>
</dbReference>
<evidence type="ECO:0000256" key="10">
    <source>
        <dbReference type="ARBA" id="ARBA00023136"/>
    </source>
</evidence>
<evidence type="ECO:0000256" key="3">
    <source>
        <dbReference type="ARBA" id="ARBA00008655"/>
    </source>
</evidence>
<evidence type="ECO:0000256" key="9">
    <source>
        <dbReference type="ARBA" id="ARBA00023098"/>
    </source>
</evidence>
<dbReference type="GO" id="GO:0008374">
    <property type="term" value="F:O-acyltransferase activity"/>
    <property type="evidence" value="ECO:0007669"/>
    <property type="project" value="InterPro"/>
</dbReference>
<keyword evidence="13" id="KW-0012">Acyltransferase</keyword>
<dbReference type="CDD" id="cd00051">
    <property type="entry name" value="EFh"/>
    <property type="match status" value="1"/>
</dbReference>
<keyword evidence="8 16" id="KW-1133">Transmembrane helix</keyword>
<dbReference type="KEGG" id="spu:579107"/>
<accession>A0A7M7N4P2</accession>
<keyword evidence="9" id="KW-0443">Lipid metabolism</keyword>
<keyword evidence="5" id="KW-0808">Transferase</keyword>
<dbReference type="PANTHER" id="PTHR23063:SF52">
    <property type="entry name" value="LYSOPHOSPHATIDYLCHOLINE ACYLTRANSFERASE"/>
    <property type="match status" value="1"/>
</dbReference>
<evidence type="ECO:0000256" key="6">
    <source>
        <dbReference type="ARBA" id="ARBA00022692"/>
    </source>
</evidence>
<sequence>MSVGRPRLERAQSFMVAEIPNPFVHVLKMNTWDYIRIGIMSVTVAPLRVLAFTLLLVPVWLLCAVALAGIKREEKENPLTGWRKALRGPILLLGRLQVFCMGFHQVKIKGQQVTRDEASILALAPHVSFFDVFIFFVTGLPSGVSRQENVEPPILGTLAKILQPVLVSRKDPDSRQKTIAEIKRRAQPGSLWPQIVIFPEGTTTNGQCFITFKGGAFFPGVPVQPVLLRYNNALNTFPWTWDGPGAFSVFWLTLCNLSNNLELEFLPVYRPSEEEKHDPKLYARNVRAVMAKAYKVPVTDHTYEDTRLMEEAKAMGLPCEVGVVEFHKLLSKLGFKLEGLRTHLTKYADIASSGGYIKIEDFAKYLNVPVSPALQEVFDVYDRDGSGKIDFREYVIGCALVSQPANTEDTFQMAFKMFGGDKEYISPEDLFQILDNAFGMEREESDRLYQEIDTRGIERITYDEFKAYAMKKPEYATLFTRYMEMPSSSSSSDERMPSQASSDLSPRQRTVQSKAEDAPSNLSPQHGPVQGKKED</sequence>
<evidence type="ECO:0000256" key="12">
    <source>
        <dbReference type="ARBA" id="ARBA00023264"/>
    </source>
</evidence>